<sequence>MFNYSHYLFSLLVLEGIKNQRYPSSPSQTTRNEINKETSNQELEGETWNSPSSTPKRSSPSATPKRSSPSATPRRSRKNSKNNKNPYSSRGLDKFSALLAELEEKRQKIYTQIGPDDVSMVRFVYSSSNDCIPVIVKVKDQKQDKPKLSCADEIKDKPINHSTEAKLPLQAPAETKQVEQTRLETDKKKTQKNCFPWSIKMQRWRRPYYYMPVAIVLILLLLVFFGRSAAILWTSLGWYIVPTLSTKKPTKEKDVMRLSEPKMVIKHGVSSRKRNSTGKMTDRLPDPQHGQRKSF</sequence>
<keyword evidence="2" id="KW-1133">Transmembrane helix</keyword>
<feature type="transmembrane region" description="Helical" evidence="2">
    <location>
        <begin position="208"/>
        <end position="241"/>
    </location>
</feature>
<dbReference type="EMBL" id="VDCV01000002">
    <property type="protein sequence ID" value="KAB5568862.1"/>
    <property type="molecule type" value="Genomic_DNA"/>
</dbReference>
<evidence type="ECO:0008006" key="5">
    <source>
        <dbReference type="Google" id="ProtNLM"/>
    </source>
</evidence>
<dbReference type="InterPro" id="IPR045880">
    <property type="entry name" value="ZCF37"/>
</dbReference>
<keyword evidence="2" id="KW-0812">Transmembrane</keyword>
<comment type="caution">
    <text evidence="3">The sequence shown here is derived from an EMBL/GenBank/DDBJ whole genome shotgun (WGS) entry which is preliminary data.</text>
</comment>
<proteinExistence type="predicted"/>
<protein>
    <recommendedName>
        <fullName evidence="5">ZCF37</fullName>
    </recommendedName>
</protein>
<evidence type="ECO:0000256" key="2">
    <source>
        <dbReference type="SAM" id="Phobius"/>
    </source>
</evidence>
<feature type="compositionally biased region" description="Polar residues" evidence="1">
    <location>
        <begin position="22"/>
        <end position="42"/>
    </location>
</feature>
<dbReference type="PANTHER" id="PTHR35275:SF1">
    <property type="entry name" value="OS07G0585900 PROTEIN"/>
    <property type="match status" value="1"/>
</dbReference>
<feature type="compositionally biased region" description="Low complexity" evidence="1">
    <location>
        <begin position="50"/>
        <end position="73"/>
    </location>
</feature>
<dbReference type="AlphaFoldDB" id="A0A5N5NNG1"/>
<evidence type="ECO:0000313" key="3">
    <source>
        <dbReference type="EMBL" id="KAB5568862.1"/>
    </source>
</evidence>
<name>A0A5N5NNG1_9ROSI</name>
<dbReference type="Proteomes" id="UP000326939">
    <property type="component" value="Chromosome 2"/>
</dbReference>
<keyword evidence="2" id="KW-0472">Membrane</keyword>
<keyword evidence="4" id="KW-1185">Reference proteome</keyword>
<evidence type="ECO:0000313" key="4">
    <source>
        <dbReference type="Proteomes" id="UP000326939"/>
    </source>
</evidence>
<dbReference type="PANTHER" id="PTHR35275">
    <property type="entry name" value="ZCF37"/>
    <property type="match status" value="1"/>
</dbReference>
<feature type="region of interest" description="Disordered" evidence="1">
    <location>
        <begin position="266"/>
        <end position="295"/>
    </location>
</feature>
<reference evidence="4" key="1">
    <citation type="journal article" date="2019" name="Gigascience">
        <title>De novo genome assembly of the endangered Acer yangbiense, a plant species with extremely small populations endemic to Yunnan Province, China.</title>
        <authorList>
            <person name="Yang J."/>
            <person name="Wariss H.M."/>
            <person name="Tao L."/>
            <person name="Zhang R."/>
            <person name="Yun Q."/>
            <person name="Hollingsworth P."/>
            <person name="Dao Z."/>
            <person name="Luo G."/>
            <person name="Guo H."/>
            <person name="Ma Y."/>
            <person name="Sun W."/>
        </authorList>
    </citation>
    <scope>NUCLEOTIDE SEQUENCE [LARGE SCALE GENOMIC DNA]</scope>
    <source>
        <strain evidence="4">cv. br00</strain>
    </source>
</reference>
<gene>
    <name evidence="3" type="ORF">DKX38_002655</name>
</gene>
<accession>A0A5N5NNG1</accession>
<organism evidence="3 4">
    <name type="scientific">Salix brachista</name>
    <dbReference type="NCBI Taxonomy" id="2182728"/>
    <lineage>
        <taxon>Eukaryota</taxon>
        <taxon>Viridiplantae</taxon>
        <taxon>Streptophyta</taxon>
        <taxon>Embryophyta</taxon>
        <taxon>Tracheophyta</taxon>
        <taxon>Spermatophyta</taxon>
        <taxon>Magnoliopsida</taxon>
        <taxon>eudicotyledons</taxon>
        <taxon>Gunneridae</taxon>
        <taxon>Pentapetalae</taxon>
        <taxon>rosids</taxon>
        <taxon>fabids</taxon>
        <taxon>Malpighiales</taxon>
        <taxon>Salicaceae</taxon>
        <taxon>Saliceae</taxon>
        <taxon>Salix</taxon>
    </lineage>
</organism>
<feature type="region of interest" description="Disordered" evidence="1">
    <location>
        <begin position="22"/>
        <end position="91"/>
    </location>
</feature>
<evidence type="ECO:0000256" key="1">
    <source>
        <dbReference type="SAM" id="MobiDB-lite"/>
    </source>
</evidence>